<name>A0A839VA95_9GAMM</name>
<reference evidence="1 2" key="1">
    <citation type="submission" date="2020-08" db="EMBL/GenBank/DDBJ databases">
        <title>Genomic Encyclopedia of Type Strains, Phase III (KMG-III): the genomes of soil and plant-associated and newly described type strains.</title>
        <authorList>
            <person name="Whitman W."/>
        </authorList>
    </citation>
    <scope>NUCLEOTIDE SEQUENCE [LARGE SCALE GENOMIC DNA]</scope>
    <source>
        <strain evidence="1 2">CECT 7282</strain>
    </source>
</reference>
<proteinExistence type="predicted"/>
<accession>A0A839VA95</accession>
<evidence type="ECO:0000313" key="2">
    <source>
        <dbReference type="Proteomes" id="UP000547614"/>
    </source>
</evidence>
<gene>
    <name evidence="1" type="ORF">FHR94_003337</name>
</gene>
<evidence type="ECO:0000313" key="1">
    <source>
        <dbReference type="EMBL" id="MBB3192061.1"/>
    </source>
</evidence>
<comment type="caution">
    <text evidence="1">The sequence shown here is derived from an EMBL/GenBank/DDBJ whole genome shotgun (WGS) entry which is preliminary data.</text>
</comment>
<dbReference type="EMBL" id="JACHXP010000021">
    <property type="protein sequence ID" value="MBB3192061.1"/>
    <property type="molecule type" value="Genomic_DNA"/>
</dbReference>
<protein>
    <submittedName>
        <fullName evidence="1">Uncharacterized protein</fullName>
    </submittedName>
</protein>
<keyword evidence="2" id="KW-1185">Reference proteome</keyword>
<dbReference type="AlphaFoldDB" id="A0A839VA95"/>
<organism evidence="1 2">
    <name type="scientific">Halomonas cerina</name>
    <dbReference type="NCBI Taxonomy" id="447424"/>
    <lineage>
        <taxon>Bacteria</taxon>
        <taxon>Pseudomonadati</taxon>
        <taxon>Pseudomonadota</taxon>
        <taxon>Gammaproteobacteria</taxon>
        <taxon>Oceanospirillales</taxon>
        <taxon>Halomonadaceae</taxon>
        <taxon>Halomonas</taxon>
    </lineage>
</organism>
<dbReference type="Proteomes" id="UP000547614">
    <property type="component" value="Unassembled WGS sequence"/>
</dbReference>
<sequence length="51" mass="5706">MTPMQAPTRAVLHNRDLLQLLADYDSLLRRANADRAAVQQLFRQPGSAGEE</sequence>